<dbReference type="RefSeq" id="XP_024669779.1">
    <property type="nucleotide sequence ID" value="XM_024813551.1"/>
</dbReference>
<gene>
    <name evidence="1" type="ORF">BDW47DRAFT_109769</name>
</gene>
<dbReference type="AlphaFoldDB" id="A0A2I2F571"/>
<evidence type="ECO:0008006" key="3">
    <source>
        <dbReference type="Google" id="ProtNLM"/>
    </source>
</evidence>
<name>A0A2I2F571_ASPCN</name>
<evidence type="ECO:0000313" key="1">
    <source>
        <dbReference type="EMBL" id="PLB35767.1"/>
    </source>
</evidence>
<dbReference type="GeneID" id="36520711"/>
<protein>
    <recommendedName>
        <fullName evidence="3">2Fe-2S ferredoxin-type domain-containing protein</fullName>
    </recommendedName>
</protein>
<dbReference type="GO" id="GO:0051537">
    <property type="term" value="F:2 iron, 2 sulfur cluster binding"/>
    <property type="evidence" value="ECO:0007669"/>
    <property type="project" value="InterPro"/>
</dbReference>
<dbReference type="Proteomes" id="UP000234585">
    <property type="component" value="Unassembled WGS sequence"/>
</dbReference>
<dbReference type="EMBL" id="KZ559158">
    <property type="protein sequence ID" value="PLB35767.1"/>
    <property type="molecule type" value="Genomic_DNA"/>
</dbReference>
<accession>A0A2I2F571</accession>
<dbReference type="PROSITE" id="PS00197">
    <property type="entry name" value="2FE2S_FER_1"/>
    <property type="match status" value="1"/>
</dbReference>
<keyword evidence="2" id="KW-1185">Reference proteome</keyword>
<dbReference type="SUPFAM" id="SSF54292">
    <property type="entry name" value="2Fe-2S ferredoxin-like"/>
    <property type="match status" value="1"/>
</dbReference>
<dbReference type="InterPro" id="IPR036010">
    <property type="entry name" value="2Fe-2S_ferredoxin-like_sf"/>
</dbReference>
<evidence type="ECO:0000313" key="2">
    <source>
        <dbReference type="Proteomes" id="UP000234585"/>
    </source>
</evidence>
<reference evidence="1 2" key="1">
    <citation type="submission" date="2017-12" db="EMBL/GenBank/DDBJ databases">
        <authorList>
            <consortium name="DOE Joint Genome Institute"/>
            <person name="Haridas S."/>
            <person name="Kjaerbolling I."/>
            <person name="Vesth T.C."/>
            <person name="Frisvad J.C."/>
            <person name="Nybo J.L."/>
            <person name="Theobald S."/>
            <person name="Kuo A."/>
            <person name="Bowyer P."/>
            <person name="Matsuda Y."/>
            <person name="Mondo S."/>
            <person name="Lyhne E.K."/>
            <person name="Kogle M.E."/>
            <person name="Clum A."/>
            <person name="Lipzen A."/>
            <person name="Salamov A."/>
            <person name="Ngan C.Y."/>
            <person name="Daum C."/>
            <person name="Chiniquy J."/>
            <person name="Barry K."/>
            <person name="LaButti K."/>
            <person name="Simmons B.A."/>
            <person name="Magnuson J.K."/>
            <person name="Mortensen U.H."/>
            <person name="Larsen T.O."/>
            <person name="Grigoriev I.V."/>
            <person name="Baker S.E."/>
            <person name="Andersen M.R."/>
            <person name="Nordberg H.P."/>
            <person name="Cantor M.N."/>
            <person name="Hua S.X."/>
        </authorList>
    </citation>
    <scope>NUCLEOTIDE SEQUENCE [LARGE SCALE GENOMIC DNA]</scope>
    <source>
        <strain evidence="1 2">CBS 102.13</strain>
    </source>
</reference>
<dbReference type="InterPro" id="IPR006058">
    <property type="entry name" value="2Fe2S_fd_BS"/>
</dbReference>
<sequence length="78" mass="8685">MVSPIPLLRGFQRHLMLGNASCSRGVCGVCMASVTHVRIGTPTTSQRHPHLSRKTGRKAGLFYQSWQFRPVLFMLNGC</sequence>
<organism evidence="1 2">
    <name type="scientific">Aspergillus candidus</name>
    <dbReference type="NCBI Taxonomy" id="41067"/>
    <lineage>
        <taxon>Eukaryota</taxon>
        <taxon>Fungi</taxon>
        <taxon>Dikarya</taxon>
        <taxon>Ascomycota</taxon>
        <taxon>Pezizomycotina</taxon>
        <taxon>Eurotiomycetes</taxon>
        <taxon>Eurotiomycetidae</taxon>
        <taxon>Eurotiales</taxon>
        <taxon>Aspergillaceae</taxon>
        <taxon>Aspergillus</taxon>
        <taxon>Aspergillus subgen. Circumdati</taxon>
    </lineage>
</organism>
<proteinExistence type="predicted"/>